<evidence type="ECO:0000256" key="4">
    <source>
        <dbReference type="SAM" id="Coils"/>
    </source>
</evidence>
<evidence type="ECO:0000259" key="5">
    <source>
        <dbReference type="PROSITE" id="PS51842"/>
    </source>
</evidence>
<feature type="domain" description="IF rod" evidence="5">
    <location>
        <begin position="1"/>
        <end position="99"/>
    </location>
</feature>
<dbReference type="PANTHER" id="PTHR45721">
    <property type="entry name" value="LAMIN DM0-RELATED"/>
    <property type="match status" value="1"/>
</dbReference>
<dbReference type="GO" id="GO:0051664">
    <property type="term" value="P:nuclear pore localization"/>
    <property type="evidence" value="ECO:0007669"/>
    <property type="project" value="TreeGrafter"/>
</dbReference>
<name>A0AAD7S952_9TELE</name>
<reference evidence="6" key="1">
    <citation type="journal article" date="2023" name="Science">
        <title>Genome structures resolve the early diversification of teleost fishes.</title>
        <authorList>
            <person name="Parey E."/>
            <person name="Louis A."/>
            <person name="Montfort J."/>
            <person name="Bouchez O."/>
            <person name="Roques C."/>
            <person name="Iampietro C."/>
            <person name="Lluch J."/>
            <person name="Castinel A."/>
            <person name="Donnadieu C."/>
            <person name="Desvignes T."/>
            <person name="Floi Bucao C."/>
            <person name="Jouanno E."/>
            <person name="Wen M."/>
            <person name="Mejri S."/>
            <person name="Dirks R."/>
            <person name="Jansen H."/>
            <person name="Henkel C."/>
            <person name="Chen W.J."/>
            <person name="Zahm M."/>
            <person name="Cabau C."/>
            <person name="Klopp C."/>
            <person name="Thompson A.W."/>
            <person name="Robinson-Rechavi M."/>
            <person name="Braasch I."/>
            <person name="Lecointre G."/>
            <person name="Bobe J."/>
            <person name="Postlethwait J.H."/>
            <person name="Berthelot C."/>
            <person name="Roest Crollius H."/>
            <person name="Guiguen Y."/>
        </authorList>
    </citation>
    <scope>NUCLEOTIDE SEQUENCE</scope>
    <source>
        <strain evidence="6">NC1722</strain>
    </source>
</reference>
<evidence type="ECO:0000313" key="6">
    <source>
        <dbReference type="EMBL" id="KAJ8398297.1"/>
    </source>
</evidence>
<dbReference type="GO" id="GO:0031507">
    <property type="term" value="P:heterochromatin formation"/>
    <property type="evidence" value="ECO:0007669"/>
    <property type="project" value="TreeGrafter"/>
</dbReference>
<dbReference type="GO" id="GO:0090435">
    <property type="term" value="P:protein localization to nuclear envelope"/>
    <property type="evidence" value="ECO:0007669"/>
    <property type="project" value="TreeGrafter"/>
</dbReference>
<dbReference type="PANTHER" id="PTHR45721:SF16">
    <property type="entry name" value="LAMIN-L(III)"/>
    <property type="match status" value="1"/>
</dbReference>
<proteinExistence type="inferred from homology"/>
<dbReference type="GO" id="GO:0007097">
    <property type="term" value="P:nuclear migration"/>
    <property type="evidence" value="ECO:0007669"/>
    <property type="project" value="TreeGrafter"/>
</dbReference>
<evidence type="ECO:0000256" key="2">
    <source>
        <dbReference type="ARBA" id="ARBA00023054"/>
    </source>
</evidence>
<sequence>MEELTATKMRVDSLSSQLSHFDKQNGVLQTKVRDLESLLDHEREAGRRRMTEKEREMADMRQQMQAQLEEYENLLDVKLALDMEINAYRKMLEGEEQREGPGSFGGWSSL</sequence>
<dbReference type="GO" id="GO:0005652">
    <property type="term" value="C:nuclear lamina"/>
    <property type="evidence" value="ECO:0007669"/>
    <property type="project" value="TreeGrafter"/>
</dbReference>
<dbReference type="GO" id="GO:0005882">
    <property type="term" value="C:intermediate filament"/>
    <property type="evidence" value="ECO:0007669"/>
    <property type="project" value="UniProtKB-KW"/>
</dbReference>
<evidence type="ECO:0000256" key="1">
    <source>
        <dbReference type="ARBA" id="ARBA00022754"/>
    </source>
</evidence>
<protein>
    <recommendedName>
        <fullName evidence="5">IF rod domain-containing protein</fullName>
    </recommendedName>
</protein>
<dbReference type="GO" id="GO:0005200">
    <property type="term" value="F:structural constituent of cytoskeleton"/>
    <property type="evidence" value="ECO:0007669"/>
    <property type="project" value="TreeGrafter"/>
</dbReference>
<dbReference type="InterPro" id="IPR018039">
    <property type="entry name" value="IF_conserved"/>
</dbReference>
<dbReference type="PROSITE" id="PS00226">
    <property type="entry name" value="IF_ROD_1"/>
    <property type="match status" value="1"/>
</dbReference>
<accession>A0AAD7S952</accession>
<gene>
    <name evidence="6" type="ORF">AAFF_G00428670</name>
</gene>
<keyword evidence="1 3" id="KW-0403">Intermediate filament</keyword>
<feature type="coiled-coil region" evidence="4">
    <location>
        <begin position="43"/>
        <end position="81"/>
    </location>
</feature>
<dbReference type="AlphaFoldDB" id="A0AAD7S952"/>
<comment type="similarity">
    <text evidence="3">Belongs to the intermediate filament family.</text>
</comment>
<dbReference type="Proteomes" id="UP001221898">
    <property type="component" value="Unassembled WGS sequence"/>
</dbReference>
<dbReference type="InterPro" id="IPR039008">
    <property type="entry name" value="IF_rod_dom"/>
</dbReference>
<dbReference type="Gene3D" id="1.20.5.170">
    <property type="match status" value="1"/>
</dbReference>
<keyword evidence="2 4" id="KW-0175">Coiled coil</keyword>
<dbReference type="EMBL" id="JAINUG010000091">
    <property type="protein sequence ID" value="KAJ8398297.1"/>
    <property type="molecule type" value="Genomic_DNA"/>
</dbReference>
<comment type="caution">
    <text evidence="6">The sequence shown here is derived from an EMBL/GenBank/DDBJ whole genome shotgun (WGS) entry which is preliminary data.</text>
</comment>
<dbReference type="SUPFAM" id="SSF64593">
    <property type="entry name" value="Intermediate filament protein, coiled coil region"/>
    <property type="match status" value="1"/>
</dbReference>
<organism evidence="6 7">
    <name type="scientific">Aldrovandia affinis</name>
    <dbReference type="NCBI Taxonomy" id="143900"/>
    <lineage>
        <taxon>Eukaryota</taxon>
        <taxon>Metazoa</taxon>
        <taxon>Chordata</taxon>
        <taxon>Craniata</taxon>
        <taxon>Vertebrata</taxon>
        <taxon>Euteleostomi</taxon>
        <taxon>Actinopterygii</taxon>
        <taxon>Neopterygii</taxon>
        <taxon>Teleostei</taxon>
        <taxon>Notacanthiformes</taxon>
        <taxon>Halosauridae</taxon>
        <taxon>Aldrovandia</taxon>
    </lineage>
</organism>
<evidence type="ECO:0000256" key="3">
    <source>
        <dbReference type="RuleBase" id="RU000685"/>
    </source>
</evidence>
<dbReference type="PROSITE" id="PS51842">
    <property type="entry name" value="IF_ROD_2"/>
    <property type="match status" value="1"/>
</dbReference>
<evidence type="ECO:0000313" key="7">
    <source>
        <dbReference type="Proteomes" id="UP001221898"/>
    </source>
</evidence>
<keyword evidence="7" id="KW-1185">Reference proteome</keyword>
<dbReference type="Pfam" id="PF00038">
    <property type="entry name" value="Filament"/>
    <property type="match status" value="1"/>
</dbReference>
<dbReference type="GO" id="GO:0006998">
    <property type="term" value="P:nuclear envelope organization"/>
    <property type="evidence" value="ECO:0007669"/>
    <property type="project" value="TreeGrafter"/>
</dbReference>